<keyword evidence="2 4" id="KW-0813">Transport</keyword>
<evidence type="ECO:0000256" key="5">
    <source>
        <dbReference type="SAM" id="Coils"/>
    </source>
</evidence>
<sequence>MDRVSATRSELLARRTQIGLAMQGRDLLKEKRTALMREFDRLSRNALAAMKDLEERARSARGALSETVALDGPEAVGSAALASRGEVGVGLKSKSVAGVKIVELEHDPVGRARTERGYSLAATTPRIDGVAEGFETVLDGLLDFVAVELSLRRLAEEITRTTRRVNALEHVVVPRLEGERDFIAMVLDERELENRVRLMRAKARADEKARSNKETVERDPA</sequence>
<comment type="function">
    <text evidence="4">Produces ATP from ADP in the presence of a proton gradient across the membrane.</text>
</comment>
<proteinExistence type="inferred from homology"/>
<dbReference type="NCBIfam" id="TIGR00309">
    <property type="entry name" value="V_ATPase_subD"/>
    <property type="match status" value="1"/>
</dbReference>
<evidence type="ECO:0000256" key="1">
    <source>
        <dbReference type="ARBA" id="ARBA00005850"/>
    </source>
</evidence>
<keyword evidence="4" id="KW-0375">Hydrogen ion transport</keyword>
<dbReference type="GO" id="GO:0005524">
    <property type="term" value="F:ATP binding"/>
    <property type="evidence" value="ECO:0007669"/>
    <property type="project" value="UniProtKB-UniRule"/>
</dbReference>
<dbReference type="Pfam" id="PF01813">
    <property type="entry name" value="ATP-synt_D"/>
    <property type="match status" value="1"/>
</dbReference>
<evidence type="ECO:0000256" key="3">
    <source>
        <dbReference type="ARBA" id="ARBA00023065"/>
    </source>
</evidence>
<evidence type="ECO:0000313" key="6">
    <source>
        <dbReference type="EMBL" id="CAA9467732.1"/>
    </source>
</evidence>
<name>A0A6J4RHJ0_9ACTN</name>
<accession>A0A6J4RHJ0</accession>
<keyword evidence="3 4" id="KW-0406">Ion transport</keyword>
<dbReference type="GO" id="GO:0046961">
    <property type="term" value="F:proton-transporting ATPase activity, rotational mechanism"/>
    <property type="evidence" value="ECO:0007669"/>
    <property type="project" value="InterPro"/>
</dbReference>
<dbReference type="GO" id="GO:0046933">
    <property type="term" value="F:proton-transporting ATP synthase activity, rotational mechanism"/>
    <property type="evidence" value="ECO:0007669"/>
    <property type="project" value="UniProtKB-UniRule"/>
</dbReference>
<dbReference type="AlphaFoldDB" id="A0A6J4RHJ0"/>
<dbReference type="Gene3D" id="1.10.287.3240">
    <property type="match status" value="1"/>
</dbReference>
<dbReference type="PANTHER" id="PTHR11671">
    <property type="entry name" value="V-TYPE ATP SYNTHASE SUBUNIT D"/>
    <property type="match status" value="1"/>
</dbReference>
<dbReference type="InterPro" id="IPR002699">
    <property type="entry name" value="V_ATPase_D"/>
</dbReference>
<evidence type="ECO:0000256" key="2">
    <source>
        <dbReference type="ARBA" id="ARBA00022448"/>
    </source>
</evidence>
<dbReference type="HAMAP" id="MF_00271">
    <property type="entry name" value="ATP_synth_D_arch"/>
    <property type="match status" value="1"/>
</dbReference>
<protein>
    <recommendedName>
        <fullName evidence="4">V-type ATP synthase subunit D</fullName>
    </recommendedName>
    <alternativeName>
        <fullName evidence="4">V-ATPase subunit D</fullName>
    </alternativeName>
</protein>
<dbReference type="GO" id="GO:0016787">
    <property type="term" value="F:hydrolase activity"/>
    <property type="evidence" value="ECO:0007669"/>
    <property type="project" value="UniProtKB-KW"/>
</dbReference>
<gene>
    <name evidence="4" type="primary">atpD</name>
    <name evidence="6" type="ORF">AVDCRST_MAG12-471</name>
</gene>
<evidence type="ECO:0000256" key="4">
    <source>
        <dbReference type="HAMAP-Rule" id="MF_00271"/>
    </source>
</evidence>
<organism evidence="6">
    <name type="scientific">uncultured Rubrobacteraceae bacterium</name>
    <dbReference type="NCBI Taxonomy" id="349277"/>
    <lineage>
        <taxon>Bacteria</taxon>
        <taxon>Bacillati</taxon>
        <taxon>Actinomycetota</taxon>
        <taxon>Rubrobacteria</taxon>
        <taxon>Rubrobacterales</taxon>
        <taxon>Rubrobacteraceae</taxon>
        <taxon>environmental samples</taxon>
    </lineage>
</organism>
<feature type="coiled-coil region" evidence="5">
    <location>
        <begin position="25"/>
        <end position="56"/>
    </location>
</feature>
<keyword evidence="6" id="KW-0378">Hydrolase</keyword>
<reference evidence="6" key="1">
    <citation type="submission" date="2020-02" db="EMBL/GenBank/DDBJ databases">
        <authorList>
            <person name="Meier V. D."/>
        </authorList>
    </citation>
    <scope>NUCLEOTIDE SEQUENCE</scope>
    <source>
        <strain evidence="6">AVDCRST_MAG12</strain>
    </source>
</reference>
<dbReference type="EMBL" id="CADCVK010000079">
    <property type="protein sequence ID" value="CAA9467732.1"/>
    <property type="molecule type" value="Genomic_DNA"/>
</dbReference>
<keyword evidence="4" id="KW-0066">ATP synthesis</keyword>
<dbReference type="GO" id="GO:0042777">
    <property type="term" value="P:proton motive force-driven plasma membrane ATP synthesis"/>
    <property type="evidence" value="ECO:0007669"/>
    <property type="project" value="UniProtKB-UniRule"/>
</dbReference>
<keyword evidence="5" id="KW-0175">Coiled coil</keyword>
<comment type="similarity">
    <text evidence="1 4">Belongs to the V-ATPase D subunit family.</text>
</comment>